<reference evidence="2" key="2">
    <citation type="submission" date="2019-01" db="UniProtKB">
        <authorList>
            <consortium name="EnsemblPlants"/>
        </authorList>
    </citation>
    <scope>IDENTIFICATION</scope>
    <source>
        <strain evidence="2">cv. Heinz 1706</strain>
    </source>
</reference>
<evidence type="ECO:0000313" key="2">
    <source>
        <dbReference type="EnsemblPlants" id="Solyc04g082755.1.1"/>
    </source>
</evidence>
<protein>
    <submittedName>
        <fullName evidence="2">Uncharacterized protein</fullName>
    </submittedName>
</protein>
<reference evidence="2" key="1">
    <citation type="journal article" date="2012" name="Nature">
        <title>The tomato genome sequence provides insights into fleshy fruit evolution.</title>
        <authorList>
            <consortium name="Tomato Genome Consortium"/>
        </authorList>
    </citation>
    <scope>NUCLEOTIDE SEQUENCE [LARGE SCALE GENOMIC DNA]</scope>
    <source>
        <strain evidence="2">cv. Heinz 1706</strain>
    </source>
</reference>
<feature type="region of interest" description="Disordered" evidence="1">
    <location>
        <begin position="36"/>
        <end position="59"/>
    </location>
</feature>
<dbReference type="EnsemblPlants" id="Solyc04g082755.1.1">
    <property type="protein sequence ID" value="Solyc04g082755.1.1"/>
    <property type="gene ID" value="Solyc04g082755.1"/>
</dbReference>
<sequence length="79" mass="8369">MSSSSLACMRSLAFCLGLFTTVTFFFLNCFITLSGGSSGNNHERAKKRDEVEGQFGVTGGPLSSLATDYGNISSLMTSN</sequence>
<dbReference type="InParanoid" id="A0A3Q7GC35"/>
<dbReference type="AlphaFoldDB" id="A0A3Q7GC35"/>
<evidence type="ECO:0000256" key="1">
    <source>
        <dbReference type="SAM" id="MobiDB-lite"/>
    </source>
</evidence>
<accession>A0A3Q7GC35</accession>
<dbReference type="Gramene" id="Solyc04g082755.1.1">
    <property type="protein sequence ID" value="Solyc04g082755.1.1"/>
    <property type="gene ID" value="Solyc04g082755.1"/>
</dbReference>
<evidence type="ECO:0000313" key="3">
    <source>
        <dbReference type="Proteomes" id="UP000004994"/>
    </source>
</evidence>
<feature type="compositionally biased region" description="Basic and acidic residues" evidence="1">
    <location>
        <begin position="41"/>
        <end position="51"/>
    </location>
</feature>
<dbReference type="Proteomes" id="UP000004994">
    <property type="component" value="Chromosome 4"/>
</dbReference>
<keyword evidence="3" id="KW-1185">Reference proteome</keyword>
<organism evidence="2">
    <name type="scientific">Solanum lycopersicum</name>
    <name type="common">Tomato</name>
    <name type="synonym">Lycopersicon esculentum</name>
    <dbReference type="NCBI Taxonomy" id="4081"/>
    <lineage>
        <taxon>Eukaryota</taxon>
        <taxon>Viridiplantae</taxon>
        <taxon>Streptophyta</taxon>
        <taxon>Embryophyta</taxon>
        <taxon>Tracheophyta</taxon>
        <taxon>Spermatophyta</taxon>
        <taxon>Magnoliopsida</taxon>
        <taxon>eudicotyledons</taxon>
        <taxon>Gunneridae</taxon>
        <taxon>Pentapetalae</taxon>
        <taxon>asterids</taxon>
        <taxon>lamiids</taxon>
        <taxon>Solanales</taxon>
        <taxon>Solanaceae</taxon>
        <taxon>Solanoideae</taxon>
        <taxon>Solaneae</taxon>
        <taxon>Solanum</taxon>
        <taxon>Solanum subgen. Lycopersicon</taxon>
    </lineage>
</organism>
<name>A0A3Q7GC35_SOLLC</name>
<proteinExistence type="predicted"/>